<dbReference type="InterPro" id="IPR050663">
    <property type="entry name" value="Ankyrin-SOCS_Box"/>
</dbReference>
<evidence type="ECO:0000256" key="2">
    <source>
        <dbReference type="ARBA" id="ARBA00023043"/>
    </source>
</evidence>
<dbReference type="InParanoid" id="D7FYD0"/>
<dbReference type="Pfam" id="PF13637">
    <property type="entry name" value="Ank_4"/>
    <property type="match status" value="1"/>
</dbReference>
<dbReference type="OMA" id="IHYAIMS"/>
<dbReference type="Proteomes" id="UP000002630">
    <property type="component" value="Linkage Group LG14"/>
</dbReference>
<evidence type="ECO:0000256" key="3">
    <source>
        <dbReference type="PROSITE-ProRule" id="PRU00023"/>
    </source>
</evidence>
<dbReference type="EMBL" id="FN649739">
    <property type="protein sequence ID" value="CBJ32472.1"/>
    <property type="molecule type" value="Genomic_DNA"/>
</dbReference>
<dbReference type="PROSITE" id="PS50088">
    <property type="entry name" value="ANK_REPEAT"/>
    <property type="match status" value="7"/>
</dbReference>
<evidence type="ECO:0000256" key="4">
    <source>
        <dbReference type="SAM" id="MobiDB-lite"/>
    </source>
</evidence>
<dbReference type="GO" id="GO:0045944">
    <property type="term" value="P:positive regulation of transcription by RNA polymerase II"/>
    <property type="evidence" value="ECO:0007669"/>
    <property type="project" value="TreeGrafter"/>
</dbReference>
<evidence type="ECO:0000256" key="1">
    <source>
        <dbReference type="ARBA" id="ARBA00022737"/>
    </source>
</evidence>
<evidence type="ECO:0000313" key="6">
    <source>
        <dbReference type="Proteomes" id="UP000002630"/>
    </source>
</evidence>
<dbReference type="STRING" id="2880.D7FYD0"/>
<feature type="repeat" description="ANK" evidence="3">
    <location>
        <begin position="58"/>
        <end position="90"/>
    </location>
</feature>
<feature type="repeat" description="ANK" evidence="3">
    <location>
        <begin position="260"/>
        <end position="296"/>
    </location>
</feature>
<gene>
    <name evidence="5" type="ORF">Esi_0341_0028</name>
</gene>
<sequence length="422" mass="45050">MANTRRKPLRGAALRVLDLVSAASTPEEWAAWLKVPLEIAVRTGDRDLASMLVRGGAEAGTAVNEAIACGDTEVMSLLLDNGASVSATDAEGSTPLHIAARTGKAEIVRSLLLKGAEPDAQDCRDYTPLYIAAMLGHTAAARALLAAGADMDLREWYDGAHRSPLELAASGGHVGVLRAMIHHGVDVNAGDNLFVPALHLAVAFNKVKAVKVLLEAGADIQGHSFSRSTPLHLASFKQPSVESAVILLDHGADVNAQNDDDKTPLHFAASYAGRQGSAELVDLLLRRGADETTPDRNGQQPADRVGHCMELGDVLLGHEVVLVHELLANAPADRAWRRRGLLVLCRAWLRRSRLRQEDGGDTRGGLSRRTRSRAKLARSDAVGAGCRRGTPEGGTGDEWRSASKRVVELEEEGIFRSVVGFL</sequence>
<accession>D7FYD0</accession>
<feature type="repeat" description="ANK" evidence="3">
    <location>
        <begin position="160"/>
        <end position="192"/>
    </location>
</feature>
<dbReference type="PRINTS" id="PR01415">
    <property type="entry name" value="ANKYRIN"/>
</dbReference>
<organism evidence="5 6">
    <name type="scientific">Ectocarpus siliculosus</name>
    <name type="common">Brown alga</name>
    <name type="synonym">Conferva siliculosa</name>
    <dbReference type="NCBI Taxonomy" id="2880"/>
    <lineage>
        <taxon>Eukaryota</taxon>
        <taxon>Sar</taxon>
        <taxon>Stramenopiles</taxon>
        <taxon>Ochrophyta</taxon>
        <taxon>PX clade</taxon>
        <taxon>Phaeophyceae</taxon>
        <taxon>Ectocarpales</taxon>
        <taxon>Ectocarpaceae</taxon>
        <taxon>Ectocarpus</taxon>
    </lineage>
</organism>
<protein>
    <submittedName>
        <fullName evidence="5">Ankyrin repeat protein</fullName>
    </submittedName>
</protein>
<keyword evidence="1" id="KW-0677">Repeat</keyword>
<feature type="repeat" description="ANK" evidence="3">
    <location>
        <begin position="91"/>
        <end position="123"/>
    </location>
</feature>
<dbReference type="AlphaFoldDB" id="D7FYD0"/>
<dbReference type="GO" id="GO:0000976">
    <property type="term" value="F:transcription cis-regulatory region binding"/>
    <property type="evidence" value="ECO:0007669"/>
    <property type="project" value="TreeGrafter"/>
</dbReference>
<reference evidence="5 6" key="1">
    <citation type="journal article" date="2010" name="Nature">
        <title>The Ectocarpus genome and the independent evolution of multicellularity in brown algae.</title>
        <authorList>
            <person name="Cock J.M."/>
            <person name="Sterck L."/>
            <person name="Rouze P."/>
            <person name="Scornet D."/>
            <person name="Allen A.E."/>
            <person name="Amoutzias G."/>
            <person name="Anthouard V."/>
            <person name="Artiguenave F."/>
            <person name="Aury J.M."/>
            <person name="Badger J.H."/>
            <person name="Beszteri B."/>
            <person name="Billiau K."/>
            <person name="Bonnet E."/>
            <person name="Bothwell J.H."/>
            <person name="Bowler C."/>
            <person name="Boyen C."/>
            <person name="Brownlee C."/>
            <person name="Carrano C.J."/>
            <person name="Charrier B."/>
            <person name="Cho G.Y."/>
            <person name="Coelho S.M."/>
            <person name="Collen J."/>
            <person name="Corre E."/>
            <person name="Da Silva C."/>
            <person name="Delage L."/>
            <person name="Delaroque N."/>
            <person name="Dittami S.M."/>
            <person name="Doulbeau S."/>
            <person name="Elias M."/>
            <person name="Farnham G."/>
            <person name="Gachon C.M."/>
            <person name="Gschloessl B."/>
            <person name="Heesch S."/>
            <person name="Jabbari K."/>
            <person name="Jubin C."/>
            <person name="Kawai H."/>
            <person name="Kimura K."/>
            <person name="Kloareg B."/>
            <person name="Kupper F.C."/>
            <person name="Lang D."/>
            <person name="Le Bail A."/>
            <person name="Leblanc C."/>
            <person name="Lerouge P."/>
            <person name="Lohr M."/>
            <person name="Lopez P.J."/>
            <person name="Martens C."/>
            <person name="Maumus F."/>
            <person name="Michel G."/>
            <person name="Miranda-Saavedra D."/>
            <person name="Morales J."/>
            <person name="Moreau H."/>
            <person name="Motomura T."/>
            <person name="Nagasato C."/>
            <person name="Napoli C.A."/>
            <person name="Nelson D.R."/>
            <person name="Nyvall-Collen P."/>
            <person name="Peters A.F."/>
            <person name="Pommier C."/>
            <person name="Potin P."/>
            <person name="Poulain J."/>
            <person name="Quesneville H."/>
            <person name="Read B."/>
            <person name="Rensing S.A."/>
            <person name="Ritter A."/>
            <person name="Rousvoal S."/>
            <person name="Samanta M."/>
            <person name="Samson G."/>
            <person name="Schroeder D.C."/>
            <person name="Segurens B."/>
            <person name="Strittmatter M."/>
            <person name="Tonon T."/>
            <person name="Tregear J.W."/>
            <person name="Valentin K."/>
            <person name="von Dassow P."/>
            <person name="Yamagishi T."/>
            <person name="Van de Peer Y."/>
            <person name="Wincker P."/>
        </authorList>
    </citation>
    <scope>NUCLEOTIDE SEQUENCE [LARGE SCALE GENOMIC DNA]</scope>
    <source>
        <strain evidence="6">Ec32 / CCAP1310/4</strain>
    </source>
</reference>
<dbReference type="Pfam" id="PF12796">
    <property type="entry name" value="Ank_2"/>
    <property type="match status" value="2"/>
</dbReference>
<dbReference type="PANTHER" id="PTHR24193">
    <property type="entry name" value="ANKYRIN REPEAT PROTEIN"/>
    <property type="match status" value="1"/>
</dbReference>
<dbReference type="InterPro" id="IPR002110">
    <property type="entry name" value="Ankyrin_rpt"/>
</dbReference>
<dbReference type="SUPFAM" id="SSF48403">
    <property type="entry name" value="Ankyrin repeat"/>
    <property type="match status" value="1"/>
</dbReference>
<dbReference type="PROSITE" id="PS50297">
    <property type="entry name" value="ANK_REP_REGION"/>
    <property type="match status" value="7"/>
</dbReference>
<feature type="repeat" description="ANK" evidence="3">
    <location>
        <begin position="226"/>
        <end position="259"/>
    </location>
</feature>
<proteinExistence type="predicted"/>
<dbReference type="eggNOG" id="KOG4177">
    <property type="taxonomic scope" value="Eukaryota"/>
</dbReference>
<dbReference type="OrthoDB" id="59416at2759"/>
<feature type="repeat" description="ANK" evidence="3">
    <location>
        <begin position="197"/>
        <end position="225"/>
    </location>
</feature>
<feature type="repeat" description="ANK" evidence="3">
    <location>
        <begin position="124"/>
        <end position="156"/>
    </location>
</feature>
<keyword evidence="6" id="KW-1185">Reference proteome</keyword>
<dbReference type="Gene3D" id="1.25.40.20">
    <property type="entry name" value="Ankyrin repeat-containing domain"/>
    <property type="match status" value="3"/>
</dbReference>
<dbReference type="GO" id="GO:0005634">
    <property type="term" value="C:nucleus"/>
    <property type="evidence" value="ECO:0007669"/>
    <property type="project" value="TreeGrafter"/>
</dbReference>
<evidence type="ECO:0000313" key="5">
    <source>
        <dbReference type="EMBL" id="CBJ32472.1"/>
    </source>
</evidence>
<dbReference type="PANTHER" id="PTHR24193:SF121">
    <property type="entry name" value="ADA2A-CONTAINING COMPLEX COMPONENT 3, ISOFORM D"/>
    <property type="match status" value="1"/>
</dbReference>
<keyword evidence="2 3" id="KW-0040">ANK repeat</keyword>
<dbReference type="InterPro" id="IPR036770">
    <property type="entry name" value="Ankyrin_rpt-contain_sf"/>
</dbReference>
<name>D7FYD0_ECTSI</name>
<feature type="region of interest" description="Disordered" evidence="4">
    <location>
        <begin position="378"/>
        <end position="399"/>
    </location>
</feature>
<dbReference type="SMART" id="SM00248">
    <property type="entry name" value="ANK"/>
    <property type="match status" value="7"/>
</dbReference>
<dbReference type="EMBL" id="FN648533">
    <property type="protein sequence ID" value="CBJ32472.1"/>
    <property type="molecule type" value="Genomic_DNA"/>
</dbReference>